<accession>A0AAV4HBI4</accession>
<dbReference type="Proteomes" id="UP000762676">
    <property type="component" value="Unassembled WGS sequence"/>
</dbReference>
<sequence>MISTKLTSPQVALVGHRDQMVASVFGSALYACSFTSVNGCECIRMSVYFTALPLPLSNLKTANAFGSYHGNVFGCPAFEPDGQSRSRLKQRSPNALRREKNQIKQNKKSRKKQCNA</sequence>
<organism evidence="2 3">
    <name type="scientific">Elysia marginata</name>
    <dbReference type="NCBI Taxonomy" id="1093978"/>
    <lineage>
        <taxon>Eukaryota</taxon>
        <taxon>Metazoa</taxon>
        <taxon>Spiralia</taxon>
        <taxon>Lophotrochozoa</taxon>
        <taxon>Mollusca</taxon>
        <taxon>Gastropoda</taxon>
        <taxon>Heterobranchia</taxon>
        <taxon>Euthyneura</taxon>
        <taxon>Panpulmonata</taxon>
        <taxon>Sacoglossa</taxon>
        <taxon>Placobranchoidea</taxon>
        <taxon>Plakobranchidae</taxon>
        <taxon>Elysia</taxon>
    </lineage>
</organism>
<evidence type="ECO:0000313" key="2">
    <source>
        <dbReference type="EMBL" id="GFR94101.1"/>
    </source>
</evidence>
<gene>
    <name evidence="2" type="ORF">ElyMa_004393900</name>
</gene>
<feature type="region of interest" description="Disordered" evidence="1">
    <location>
        <begin position="81"/>
        <end position="116"/>
    </location>
</feature>
<protein>
    <submittedName>
        <fullName evidence="2">Uncharacterized protein</fullName>
    </submittedName>
</protein>
<dbReference type="EMBL" id="BMAT01008876">
    <property type="protein sequence ID" value="GFR94101.1"/>
    <property type="molecule type" value="Genomic_DNA"/>
</dbReference>
<dbReference type="PROSITE" id="PS51257">
    <property type="entry name" value="PROKAR_LIPOPROTEIN"/>
    <property type="match status" value="1"/>
</dbReference>
<evidence type="ECO:0000256" key="1">
    <source>
        <dbReference type="SAM" id="MobiDB-lite"/>
    </source>
</evidence>
<name>A0AAV4HBI4_9GAST</name>
<proteinExistence type="predicted"/>
<feature type="compositionally biased region" description="Basic residues" evidence="1">
    <location>
        <begin position="105"/>
        <end position="116"/>
    </location>
</feature>
<evidence type="ECO:0000313" key="3">
    <source>
        <dbReference type="Proteomes" id="UP000762676"/>
    </source>
</evidence>
<comment type="caution">
    <text evidence="2">The sequence shown here is derived from an EMBL/GenBank/DDBJ whole genome shotgun (WGS) entry which is preliminary data.</text>
</comment>
<dbReference type="AlphaFoldDB" id="A0AAV4HBI4"/>
<keyword evidence="3" id="KW-1185">Reference proteome</keyword>
<reference evidence="2 3" key="1">
    <citation type="journal article" date="2021" name="Elife">
        <title>Chloroplast acquisition without the gene transfer in kleptoplastic sea slugs, Plakobranchus ocellatus.</title>
        <authorList>
            <person name="Maeda T."/>
            <person name="Takahashi S."/>
            <person name="Yoshida T."/>
            <person name="Shimamura S."/>
            <person name="Takaki Y."/>
            <person name="Nagai Y."/>
            <person name="Toyoda A."/>
            <person name="Suzuki Y."/>
            <person name="Arimoto A."/>
            <person name="Ishii H."/>
            <person name="Satoh N."/>
            <person name="Nishiyama T."/>
            <person name="Hasebe M."/>
            <person name="Maruyama T."/>
            <person name="Minagawa J."/>
            <person name="Obokata J."/>
            <person name="Shigenobu S."/>
        </authorList>
    </citation>
    <scope>NUCLEOTIDE SEQUENCE [LARGE SCALE GENOMIC DNA]</scope>
</reference>